<name>A0A371FAN7_MUCPR</name>
<organism evidence="1 2">
    <name type="scientific">Mucuna pruriens</name>
    <name type="common">Velvet bean</name>
    <name type="synonym">Dolichos pruriens</name>
    <dbReference type="NCBI Taxonomy" id="157652"/>
    <lineage>
        <taxon>Eukaryota</taxon>
        <taxon>Viridiplantae</taxon>
        <taxon>Streptophyta</taxon>
        <taxon>Embryophyta</taxon>
        <taxon>Tracheophyta</taxon>
        <taxon>Spermatophyta</taxon>
        <taxon>Magnoliopsida</taxon>
        <taxon>eudicotyledons</taxon>
        <taxon>Gunneridae</taxon>
        <taxon>Pentapetalae</taxon>
        <taxon>rosids</taxon>
        <taxon>fabids</taxon>
        <taxon>Fabales</taxon>
        <taxon>Fabaceae</taxon>
        <taxon>Papilionoideae</taxon>
        <taxon>50 kb inversion clade</taxon>
        <taxon>NPAAA clade</taxon>
        <taxon>indigoferoid/millettioid clade</taxon>
        <taxon>Phaseoleae</taxon>
        <taxon>Mucuna</taxon>
    </lineage>
</organism>
<dbReference type="AlphaFoldDB" id="A0A371FAN7"/>
<comment type="caution">
    <text evidence="1">The sequence shown here is derived from an EMBL/GenBank/DDBJ whole genome shotgun (WGS) entry which is preliminary data.</text>
</comment>
<evidence type="ECO:0000313" key="1">
    <source>
        <dbReference type="EMBL" id="RDX75351.1"/>
    </source>
</evidence>
<dbReference type="EMBL" id="QJKJ01009870">
    <property type="protein sequence ID" value="RDX75351.1"/>
    <property type="molecule type" value="Genomic_DNA"/>
</dbReference>
<dbReference type="OrthoDB" id="1436830at2759"/>
<dbReference type="Proteomes" id="UP000257109">
    <property type="component" value="Unassembled WGS sequence"/>
</dbReference>
<reference evidence="1" key="1">
    <citation type="submission" date="2018-05" db="EMBL/GenBank/DDBJ databases">
        <title>Draft genome of Mucuna pruriens seed.</title>
        <authorList>
            <person name="Nnadi N.E."/>
            <person name="Vos R."/>
            <person name="Hasami M.H."/>
            <person name="Devisetty U.K."/>
            <person name="Aguiy J.C."/>
        </authorList>
    </citation>
    <scope>NUCLEOTIDE SEQUENCE [LARGE SCALE GENOMIC DNA]</scope>
    <source>
        <strain evidence="1">JCA_2017</strain>
    </source>
</reference>
<proteinExistence type="predicted"/>
<keyword evidence="2" id="KW-1185">Reference proteome</keyword>
<protein>
    <submittedName>
        <fullName evidence="1">Uncharacterized protein</fullName>
    </submittedName>
</protein>
<evidence type="ECO:0000313" key="2">
    <source>
        <dbReference type="Proteomes" id="UP000257109"/>
    </source>
</evidence>
<feature type="non-terminal residue" evidence="1">
    <location>
        <position position="1"/>
    </location>
</feature>
<sequence>MSKTAKGKAVQSIIKDLDTDENPIKTIPLPFPSSVVQARKFEINDELLQNSTRQIPKYAKFLKELCINKRKKLKGDMEVGRNVSALIKSEQFSTLIQPVMPKKCSDPSTFLFHALSASAILMLCWI</sequence>
<gene>
    <name evidence="1" type="ORF">CR513_44789</name>
</gene>
<accession>A0A371FAN7</accession>